<reference evidence="2 3" key="1">
    <citation type="submission" date="2016-10" db="EMBL/GenBank/DDBJ databases">
        <authorList>
            <person name="de Groot N.N."/>
        </authorList>
    </citation>
    <scope>NUCLEOTIDE SEQUENCE [LARGE SCALE GENOMIC DNA]</scope>
    <source>
        <strain evidence="2 3">LMG 25475</strain>
    </source>
</reference>
<evidence type="ECO:0000256" key="1">
    <source>
        <dbReference type="SAM" id="Phobius"/>
    </source>
</evidence>
<dbReference type="AlphaFoldDB" id="A0A1G7KL16"/>
<dbReference type="OrthoDB" id="6942794at2"/>
<dbReference type="Proteomes" id="UP000243378">
    <property type="component" value="Unassembled WGS sequence"/>
</dbReference>
<evidence type="ECO:0000313" key="2">
    <source>
        <dbReference type="EMBL" id="SDF37836.1"/>
    </source>
</evidence>
<keyword evidence="1" id="KW-1133">Transmembrane helix</keyword>
<keyword evidence="1" id="KW-0812">Transmembrane</keyword>
<dbReference type="STRING" id="640205.SAMN05216381_1550"/>
<name>A0A1G7KL16_9GAMM</name>
<protein>
    <submittedName>
        <fullName evidence="2">Uncharacterized protein</fullName>
    </submittedName>
</protein>
<keyword evidence="1" id="KW-0472">Membrane</keyword>
<feature type="transmembrane region" description="Helical" evidence="1">
    <location>
        <begin position="6"/>
        <end position="28"/>
    </location>
</feature>
<dbReference type="EMBL" id="FNBM01000002">
    <property type="protein sequence ID" value="SDF37836.1"/>
    <property type="molecule type" value="Genomic_DNA"/>
</dbReference>
<sequence>MFEGADWTTILVALISAAAGSIVPIWLYRSGIKRERDSVSGAIIAEVSSLIQIAYARGYLPGLQKEYRDLELRIYGTNAFTGNTIKAAYYRLSVPENYNLIYRDNASKIACMGPKHAVQVVQFYQLIQSVLADISPGGFLYEGTRDLKQVGQTIELLEIAMRIGKDIAGLETWKPEETVT</sequence>
<gene>
    <name evidence="2" type="ORF">SAMN05216381_1550</name>
</gene>
<organism evidence="2 3">
    <name type="scientific">Phytopseudomonas seleniipraecipitans</name>
    <dbReference type="NCBI Taxonomy" id="640205"/>
    <lineage>
        <taxon>Bacteria</taxon>
        <taxon>Pseudomonadati</taxon>
        <taxon>Pseudomonadota</taxon>
        <taxon>Gammaproteobacteria</taxon>
        <taxon>Pseudomonadales</taxon>
        <taxon>Pseudomonadaceae</taxon>
        <taxon>Phytopseudomonas</taxon>
    </lineage>
</organism>
<evidence type="ECO:0000313" key="3">
    <source>
        <dbReference type="Proteomes" id="UP000243378"/>
    </source>
</evidence>
<accession>A0A1G7KL16</accession>
<proteinExistence type="predicted"/>
<dbReference type="RefSeq" id="WP_092366456.1">
    <property type="nucleotide sequence ID" value="NZ_FNBM01000002.1"/>
</dbReference>